<gene>
    <name evidence="7" type="ORF">ACFSAS_04770</name>
</gene>
<dbReference type="RefSeq" id="WP_256307606.1">
    <property type="nucleotide sequence ID" value="NZ_JANHAW010000002.1"/>
</dbReference>
<dbReference type="Gene3D" id="3.40.50.20">
    <property type="match status" value="1"/>
</dbReference>
<dbReference type="Proteomes" id="UP001597092">
    <property type="component" value="Unassembled WGS sequence"/>
</dbReference>
<keyword evidence="2 4" id="KW-0547">Nucleotide-binding</keyword>
<keyword evidence="8" id="KW-1185">Reference proteome</keyword>
<keyword evidence="3 4" id="KW-0067">ATP-binding</keyword>
<name>A0ABD6DVA1_9EURY</name>
<evidence type="ECO:0000313" key="7">
    <source>
        <dbReference type="EMBL" id="MFD1684920.1"/>
    </source>
</evidence>
<dbReference type="PANTHER" id="PTHR21621:SF2">
    <property type="entry name" value="COENZYME GAMMA-F420-2:ALPHA-L-GLUTAMATE LIGASE"/>
    <property type="match status" value="1"/>
</dbReference>
<keyword evidence="7" id="KW-0436">Ligase</keyword>
<dbReference type="InterPro" id="IPR008503">
    <property type="entry name" value="Asp_endopeptidase"/>
</dbReference>
<dbReference type="PROSITE" id="PS50975">
    <property type="entry name" value="ATP_GRASP"/>
    <property type="match status" value="1"/>
</dbReference>
<accession>A0ABD6DVA1</accession>
<evidence type="ECO:0000256" key="4">
    <source>
        <dbReference type="PROSITE-ProRule" id="PRU00409"/>
    </source>
</evidence>
<evidence type="ECO:0000313" key="8">
    <source>
        <dbReference type="Proteomes" id="UP001597092"/>
    </source>
</evidence>
<comment type="caution">
    <text evidence="7">The sequence shown here is derived from an EMBL/GenBank/DDBJ whole genome shotgun (WGS) entry which is preliminary data.</text>
</comment>
<dbReference type="InterPro" id="IPR004666">
    <property type="entry name" value="Rp_bS6_RimK/Lys_biosynth_LsyX"/>
</dbReference>
<dbReference type="InterPro" id="IPR011761">
    <property type="entry name" value="ATP-grasp"/>
</dbReference>
<proteinExistence type="predicted"/>
<evidence type="ECO:0000256" key="3">
    <source>
        <dbReference type="ARBA" id="ARBA00022840"/>
    </source>
</evidence>
<organism evidence="7 8">
    <name type="scientific">Halobellus litoreus</name>
    <dbReference type="NCBI Taxonomy" id="755310"/>
    <lineage>
        <taxon>Archaea</taxon>
        <taxon>Methanobacteriati</taxon>
        <taxon>Methanobacteriota</taxon>
        <taxon>Stenosarchaea group</taxon>
        <taxon>Halobacteria</taxon>
        <taxon>Halobacteriales</taxon>
        <taxon>Haloferacaceae</taxon>
        <taxon>Halobellus</taxon>
    </lineage>
</organism>
<dbReference type="EMBL" id="JBHUDP010000001">
    <property type="protein sequence ID" value="MFD1684920.1"/>
    <property type="molecule type" value="Genomic_DNA"/>
</dbReference>
<dbReference type="Gene3D" id="3.30.470.20">
    <property type="entry name" value="ATP-grasp fold, B domain"/>
    <property type="match status" value="1"/>
</dbReference>
<dbReference type="SUPFAM" id="SSF56059">
    <property type="entry name" value="Glutathione synthetase ATP-binding domain-like"/>
    <property type="match status" value="1"/>
</dbReference>
<dbReference type="Gene3D" id="2.40.70.10">
    <property type="entry name" value="Acid Proteases"/>
    <property type="match status" value="1"/>
</dbReference>
<dbReference type="SUPFAM" id="SSF50630">
    <property type="entry name" value="Acid proteases"/>
    <property type="match status" value="1"/>
</dbReference>
<dbReference type="GO" id="GO:0005524">
    <property type="term" value="F:ATP binding"/>
    <property type="evidence" value="ECO:0007669"/>
    <property type="project" value="UniProtKB-UniRule"/>
</dbReference>
<evidence type="ECO:0000256" key="1">
    <source>
        <dbReference type="ARBA" id="ARBA00022723"/>
    </source>
</evidence>
<dbReference type="Pfam" id="PF05618">
    <property type="entry name" value="Zn_protease"/>
    <property type="match status" value="1"/>
</dbReference>
<dbReference type="PANTHER" id="PTHR21621">
    <property type="entry name" value="RIBOSOMAL PROTEIN S6 MODIFICATION PROTEIN"/>
    <property type="match status" value="1"/>
</dbReference>
<dbReference type="GO" id="GO:0046872">
    <property type="term" value="F:metal ion binding"/>
    <property type="evidence" value="ECO:0007669"/>
    <property type="project" value="UniProtKB-KW"/>
</dbReference>
<evidence type="ECO:0000256" key="2">
    <source>
        <dbReference type="ARBA" id="ARBA00022741"/>
    </source>
</evidence>
<dbReference type="Pfam" id="PF08443">
    <property type="entry name" value="RimK"/>
    <property type="match status" value="1"/>
</dbReference>
<dbReference type="InterPro" id="IPR013651">
    <property type="entry name" value="ATP-grasp_RimK-type"/>
</dbReference>
<evidence type="ECO:0000256" key="5">
    <source>
        <dbReference type="SAM" id="MobiDB-lite"/>
    </source>
</evidence>
<dbReference type="GO" id="GO:0016874">
    <property type="term" value="F:ligase activity"/>
    <property type="evidence" value="ECO:0007669"/>
    <property type="project" value="UniProtKB-KW"/>
</dbReference>
<keyword evidence="1" id="KW-0479">Metal-binding</keyword>
<dbReference type="NCBIfam" id="TIGR00768">
    <property type="entry name" value="rimK_fam"/>
    <property type="match status" value="1"/>
</dbReference>
<dbReference type="InterPro" id="IPR021109">
    <property type="entry name" value="Peptidase_aspartic_dom_sf"/>
</dbReference>
<evidence type="ECO:0000259" key="6">
    <source>
        <dbReference type="PROSITE" id="PS50975"/>
    </source>
</evidence>
<protein>
    <submittedName>
        <fullName evidence="7">RimK family alpha-L-glutamate ligase</fullName>
    </submittedName>
</protein>
<feature type="domain" description="ATP-grasp" evidence="6">
    <location>
        <begin position="130"/>
        <end position="311"/>
    </location>
</feature>
<sequence length="460" mass="49884">MTAATGSTEREGATNRRQSAAGDPDETVSETRRVGVLSLHNSKETKAILNAVRELGHEPVWVRNENVTSQIRDGRFRLSPRVDVLVNRMLLTKSESRFEDLQLALLYEETTPVVNPPLAVANTIHKYRAAAKLAAAGLLVPDAYFGRSPRTVEAWPEHLPGDAVHKHTVGTNGRLMSVVSPGDPVSPMIANRRAFLQEFLDCSDDRPSDVRVYVVGDTVVGAMRRHAPEDDWRTNVALGGDVEDVTDGLGREPRRLATEATAVLDLDLAGVDLLSVDDDWYILELNATAGFKGLFDATGVSMAPHIARLAIERAGGSVDAARVRDLESTLDDSVPDCKPPLAERGTDDVLGYTTQIRINGHGGSEAVVAKSDTGARRTSIDTDLAGRIGAGPLVGTTQVRSGIGRDSETRALVDVDLRLNGRWRPVTASVTDRSEMRYPVLLGRDVLESYTLDVSRTVEE</sequence>
<feature type="region of interest" description="Disordered" evidence="5">
    <location>
        <begin position="1"/>
        <end position="36"/>
    </location>
</feature>
<reference evidence="7 8" key="1">
    <citation type="journal article" date="2019" name="Int. J. Syst. Evol. Microbiol.">
        <title>The Global Catalogue of Microorganisms (GCM) 10K type strain sequencing project: providing services to taxonomists for standard genome sequencing and annotation.</title>
        <authorList>
            <consortium name="The Broad Institute Genomics Platform"/>
            <consortium name="The Broad Institute Genome Sequencing Center for Infectious Disease"/>
            <person name="Wu L."/>
            <person name="Ma J."/>
        </authorList>
    </citation>
    <scope>NUCLEOTIDE SEQUENCE [LARGE SCALE GENOMIC DNA]</scope>
    <source>
        <strain evidence="7 8">CGMCC 1.10387</strain>
    </source>
</reference>
<dbReference type="AlphaFoldDB" id="A0ABD6DVA1"/>